<dbReference type="PATRIC" id="fig|1423792.3.peg.1056"/>
<dbReference type="Gene3D" id="2.60.40.1180">
    <property type="entry name" value="Golgi alpha-mannosidase II"/>
    <property type="match status" value="2"/>
</dbReference>
<dbReference type="SUPFAM" id="SSF51011">
    <property type="entry name" value="Glycosyl hydrolase domain"/>
    <property type="match status" value="1"/>
</dbReference>
<dbReference type="Gene3D" id="2.60.40.1760">
    <property type="entry name" value="glycosyl hydrolase (family 31)"/>
    <property type="match status" value="1"/>
</dbReference>
<keyword evidence="8" id="KW-1185">Reference proteome</keyword>
<dbReference type="InterPro" id="IPR048395">
    <property type="entry name" value="Glyco_hydro_31_C"/>
</dbReference>
<feature type="domain" description="Glycosyl hydrolase family 31 C-terminal" evidence="6">
    <location>
        <begin position="602"/>
        <end position="698"/>
    </location>
</feature>
<feature type="domain" description="DUF5110" evidence="5">
    <location>
        <begin position="719"/>
        <end position="785"/>
    </location>
</feature>
<evidence type="ECO:0000256" key="1">
    <source>
        <dbReference type="ARBA" id="ARBA00007806"/>
    </source>
</evidence>
<gene>
    <name evidence="7" type="ORF">FD09_GL001034</name>
</gene>
<dbReference type="Pfam" id="PF17137">
    <property type="entry name" value="DUF5110"/>
    <property type="match status" value="1"/>
</dbReference>
<dbReference type="PANTHER" id="PTHR22762:SF166">
    <property type="entry name" value="ALPHA-GLUCOSIDASE"/>
    <property type="match status" value="1"/>
</dbReference>
<proteinExistence type="inferred from homology"/>
<keyword evidence="2 7" id="KW-0378">Hydrolase</keyword>
<dbReference type="Pfam" id="PF01055">
    <property type="entry name" value="Glyco_hydro_31_2nd"/>
    <property type="match status" value="1"/>
</dbReference>
<comment type="caution">
    <text evidence="7">The sequence shown here is derived from an EMBL/GenBank/DDBJ whole genome shotgun (WGS) entry which is preliminary data.</text>
</comment>
<evidence type="ECO:0000259" key="3">
    <source>
        <dbReference type="Pfam" id="PF01055"/>
    </source>
</evidence>
<feature type="domain" description="Glycoside hydrolase family 31 N-terminal" evidence="4">
    <location>
        <begin position="29"/>
        <end position="205"/>
    </location>
</feature>
<name>A0A0R1MPN9_9LACO</name>
<dbReference type="GO" id="GO:0004553">
    <property type="term" value="F:hydrolase activity, hydrolyzing O-glycosyl compounds"/>
    <property type="evidence" value="ECO:0007669"/>
    <property type="project" value="InterPro"/>
</dbReference>
<dbReference type="Pfam" id="PF13802">
    <property type="entry name" value="Gal_mutarotas_2"/>
    <property type="match status" value="1"/>
</dbReference>
<organism evidence="7 8">
    <name type="scientific">Schleiferilactobacillus perolens DSM 12744</name>
    <dbReference type="NCBI Taxonomy" id="1423792"/>
    <lineage>
        <taxon>Bacteria</taxon>
        <taxon>Bacillati</taxon>
        <taxon>Bacillota</taxon>
        <taxon>Bacilli</taxon>
        <taxon>Lactobacillales</taxon>
        <taxon>Lactobacillaceae</taxon>
        <taxon>Schleiferilactobacillus</taxon>
    </lineage>
</organism>
<dbReference type="Pfam" id="PF21365">
    <property type="entry name" value="Glyco_hydro_31_3rd"/>
    <property type="match status" value="1"/>
</dbReference>
<dbReference type="InterPro" id="IPR000322">
    <property type="entry name" value="Glyco_hydro_31_TIM"/>
</dbReference>
<dbReference type="EMBL" id="AZEC01000016">
    <property type="protein sequence ID" value="KRL09991.1"/>
    <property type="molecule type" value="Genomic_DNA"/>
</dbReference>
<evidence type="ECO:0000259" key="5">
    <source>
        <dbReference type="Pfam" id="PF17137"/>
    </source>
</evidence>
<dbReference type="Gene3D" id="3.20.20.80">
    <property type="entry name" value="Glycosidases"/>
    <property type="match status" value="1"/>
</dbReference>
<dbReference type="InterPro" id="IPR011013">
    <property type="entry name" value="Gal_mutarotase_sf_dom"/>
</dbReference>
<keyword evidence="2" id="KW-0326">Glycosidase</keyword>
<feature type="domain" description="Glycoside hydrolase family 31 TIM barrel" evidence="3">
    <location>
        <begin position="454"/>
        <end position="594"/>
    </location>
</feature>
<dbReference type="SUPFAM" id="SSF74650">
    <property type="entry name" value="Galactose mutarotase-like"/>
    <property type="match status" value="1"/>
</dbReference>
<comment type="similarity">
    <text evidence="1 2">Belongs to the glycosyl hydrolase 31 family.</text>
</comment>
<dbReference type="GO" id="GO:0030246">
    <property type="term" value="F:carbohydrate binding"/>
    <property type="evidence" value="ECO:0007669"/>
    <property type="project" value="InterPro"/>
</dbReference>
<dbReference type="RefSeq" id="WP_057822177.1">
    <property type="nucleotide sequence ID" value="NZ_AZEC01000016.1"/>
</dbReference>
<dbReference type="InterPro" id="IPR017853">
    <property type="entry name" value="GH"/>
</dbReference>
<dbReference type="SUPFAM" id="SSF51445">
    <property type="entry name" value="(Trans)glycosidases"/>
    <property type="match status" value="1"/>
</dbReference>
<sequence length="856" mass="93922">MMVDSNAVQQEVFQDGVLNVQTEQLFGRLTWINDHIIRVRVSQTKTFPSHPSVVANVAVDQNGDHTVATGGGGQTTETPIVINHDEYTPATDDAGTYTFGKNQLVWEAAHGLLQITRNGQSVVTLRLPTWEDDGQTWHARLSFDPDEYFFGGGTQNGRFAVRGQRVTIANTNLWTAGGVASPVPFYWSTAGYGLLVNTFTPGLYDFSTPAHGVQLQHTDPYFDVYIMLGADPAALIHGYHELTGQPPINPRFTFYPAHLNAYNRDYWLPVTKDSAGAILFPDGQWYKEYQPVSEKTFNTGYRQGTISVNGQTLVPNVGATPVHFTQHDWNKQPAGAVHETLNGEKESAQFSARAILDRYLHHRLPIGWFLPNDGYGAGYGQTDTFAGDLANLHDFVTYANDKGVAVGLWTQENLHPKDPINPQKGDRDIIQEVGDAGVAAVKTDVAWVGEGYTFGLHATADAAAAMTHAGHGRRPFILSLDGWAGSQRYASIWSGDQGGNDWTNIRSHVATYLSTGLSGNPNVGADIDGIYGGSDPIIQTRDLQWKSFTPIQLNMDGWGSQPKNMGLVFGQPYEMINRAYLQFKTTLMPYLYTLANTARQTGAPIVRPLFWTELNSYTLSDDTGTEFLLGDNILVAPVTLPYQMDSAGNARVPHLYFPDAAASWQDLFTGQRYRGGQTLADYPAPLGQTPIFVRAGTLLPRVPVHLTPGTYPQRHRLVTYFPSAQTSHTTVYTDDGTSLAYQKGEFATTAIQATDDGRRIILTINPVHGHFQGQAPEQHTIVQIVADRRPRQVQFTSGQDAAQLIPENPCPTDNGAGWSVGPLAQWPISVIAPRQGLNVTLPPLAVAKKVTVIIDY</sequence>
<evidence type="ECO:0000313" key="8">
    <source>
        <dbReference type="Proteomes" id="UP000051330"/>
    </source>
</evidence>
<dbReference type="CDD" id="cd14752">
    <property type="entry name" value="GH31_N"/>
    <property type="match status" value="1"/>
</dbReference>
<dbReference type="GO" id="GO:0005975">
    <property type="term" value="P:carbohydrate metabolic process"/>
    <property type="evidence" value="ECO:0007669"/>
    <property type="project" value="InterPro"/>
</dbReference>
<protein>
    <submittedName>
        <fullName evidence="7">Glycosyl hydrolase</fullName>
    </submittedName>
</protein>
<dbReference type="InterPro" id="IPR025887">
    <property type="entry name" value="Glyco_hydro_31_N_dom"/>
</dbReference>
<dbReference type="InterPro" id="IPR013780">
    <property type="entry name" value="Glyco_hydro_b"/>
</dbReference>
<accession>A0A0R1MPN9</accession>
<evidence type="ECO:0000259" key="4">
    <source>
        <dbReference type="Pfam" id="PF13802"/>
    </source>
</evidence>
<evidence type="ECO:0000259" key="6">
    <source>
        <dbReference type="Pfam" id="PF21365"/>
    </source>
</evidence>
<dbReference type="AlphaFoldDB" id="A0A0R1MPN9"/>
<dbReference type="STRING" id="1423792.FD09_GL001034"/>
<evidence type="ECO:0000256" key="2">
    <source>
        <dbReference type="RuleBase" id="RU361185"/>
    </source>
</evidence>
<reference evidence="7 8" key="1">
    <citation type="journal article" date="2015" name="Genome Announc.">
        <title>Expanding the biotechnology potential of lactobacilli through comparative genomics of 213 strains and associated genera.</title>
        <authorList>
            <person name="Sun Z."/>
            <person name="Harris H.M."/>
            <person name="McCann A."/>
            <person name="Guo C."/>
            <person name="Argimon S."/>
            <person name="Zhang W."/>
            <person name="Yang X."/>
            <person name="Jeffery I.B."/>
            <person name="Cooney J.C."/>
            <person name="Kagawa T.F."/>
            <person name="Liu W."/>
            <person name="Song Y."/>
            <person name="Salvetti E."/>
            <person name="Wrobel A."/>
            <person name="Rasinkangas P."/>
            <person name="Parkhill J."/>
            <person name="Rea M.C."/>
            <person name="O'Sullivan O."/>
            <person name="Ritari J."/>
            <person name="Douillard F.P."/>
            <person name="Paul Ross R."/>
            <person name="Yang R."/>
            <person name="Briner A.E."/>
            <person name="Felis G.E."/>
            <person name="de Vos W.M."/>
            <person name="Barrangou R."/>
            <person name="Klaenhammer T.R."/>
            <person name="Caufield P.W."/>
            <person name="Cui Y."/>
            <person name="Zhang H."/>
            <person name="O'Toole P.W."/>
        </authorList>
    </citation>
    <scope>NUCLEOTIDE SEQUENCE [LARGE SCALE GENOMIC DNA]</scope>
    <source>
        <strain evidence="7 8">DSM 12744</strain>
    </source>
</reference>
<evidence type="ECO:0000313" key="7">
    <source>
        <dbReference type="EMBL" id="KRL09991.1"/>
    </source>
</evidence>
<dbReference type="Proteomes" id="UP000051330">
    <property type="component" value="Unassembled WGS sequence"/>
</dbReference>
<dbReference type="InterPro" id="IPR033403">
    <property type="entry name" value="DUF5110"/>
</dbReference>
<dbReference type="PANTHER" id="PTHR22762">
    <property type="entry name" value="ALPHA-GLUCOSIDASE"/>
    <property type="match status" value="1"/>
</dbReference>